<keyword evidence="1" id="KW-0732">Signal</keyword>
<reference evidence="3" key="1">
    <citation type="journal article" date="2014" name="BMC Genomics">
        <title>Identification of the main venom protein components of Aphidius ervi, a parasitoid wasp of the aphid model Acyrthosiphon pisum.</title>
        <authorList>
            <person name="Colinet D."/>
            <person name="Anselme C."/>
            <person name="Deleury E."/>
            <person name="Mancini D."/>
            <person name="Poulain J."/>
            <person name="Azema-Dossat C."/>
            <person name="Belghazi M."/>
            <person name="Tares S."/>
            <person name="Pennacchio F."/>
            <person name="Poirie M."/>
            <person name="Gatti J.-L."/>
        </authorList>
    </citation>
    <scope>NUCLEOTIDE SEQUENCE</scope>
    <source>
        <strain evidence="3">FR</strain>
    </source>
</reference>
<organism evidence="3">
    <name type="scientific">Aphidius ervi</name>
    <name type="common">Aphid parasite</name>
    <dbReference type="NCBI Taxonomy" id="37627"/>
    <lineage>
        <taxon>Eukaryota</taxon>
        <taxon>Metazoa</taxon>
        <taxon>Ecdysozoa</taxon>
        <taxon>Arthropoda</taxon>
        <taxon>Hexapoda</taxon>
        <taxon>Insecta</taxon>
        <taxon>Pterygota</taxon>
        <taxon>Neoptera</taxon>
        <taxon>Endopterygota</taxon>
        <taxon>Hymenoptera</taxon>
        <taxon>Apocrita</taxon>
        <taxon>Ichneumonoidea</taxon>
        <taxon>Braconidae</taxon>
        <taxon>Aphidiinae</taxon>
        <taxon>Aphidius</taxon>
    </lineage>
</organism>
<feature type="signal peptide" evidence="1">
    <location>
        <begin position="1"/>
        <end position="24"/>
    </location>
</feature>
<evidence type="ECO:0000313" key="3">
    <source>
        <dbReference type="EMBL" id="JAC59145.1"/>
    </source>
</evidence>
<dbReference type="AlphaFoldDB" id="A0A034WY34"/>
<name>A0A034WY34_APHER</name>
<accession>A0A034WY34</accession>
<dbReference type="InterPro" id="IPR021712">
    <property type="entry name" value="UPF0506"/>
</dbReference>
<proteinExistence type="evidence at transcript level"/>
<dbReference type="Pfam" id="PF11703">
    <property type="entry name" value="UPF0506"/>
    <property type="match status" value="1"/>
</dbReference>
<evidence type="ECO:0000259" key="2">
    <source>
        <dbReference type="Pfam" id="PF11703"/>
    </source>
</evidence>
<dbReference type="EMBL" id="GBCU01000003">
    <property type="protein sequence ID" value="JAC59145.1"/>
    <property type="molecule type" value="mRNA"/>
</dbReference>
<evidence type="ECO:0000256" key="1">
    <source>
        <dbReference type="SAM" id="SignalP"/>
    </source>
</evidence>
<sequence>MKIIYLAWASIFMVLAVLLNGAEAYKGCRRLGSKCHPTLKPCCSALTCKPIDGDNGECVEK</sequence>
<protein>
    <submittedName>
        <fullName evidence="3">Venom toxin-like peptide</fullName>
    </submittedName>
</protein>
<feature type="chain" id="PRO_5001558495" evidence="1">
    <location>
        <begin position="25"/>
        <end position="61"/>
    </location>
</feature>
<feature type="domain" description="UPF0506" evidence="2">
    <location>
        <begin position="28"/>
        <end position="60"/>
    </location>
</feature>